<gene>
    <name evidence="10" type="primary">fhuB</name>
    <name evidence="10" type="ORF">N8M53_15735</name>
</gene>
<dbReference type="Gene3D" id="1.10.3470.10">
    <property type="entry name" value="ABC transporter involved in vitamin B12 uptake, BtuC"/>
    <property type="match status" value="2"/>
</dbReference>
<dbReference type="CDD" id="cd06550">
    <property type="entry name" value="TM_ABC_iron-siderophores_like"/>
    <property type="match status" value="2"/>
</dbReference>
<evidence type="ECO:0000256" key="6">
    <source>
        <dbReference type="ARBA" id="ARBA00022989"/>
    </source>
</evidence>
<feature type="transmembrane region" description="Helical" evidence="8">
    <location>
        <begin position="562"/>
        <end position="591"/>
    </location>
</feature>
<feature type="transmembrane region" description="Helical" evidence="8">
    <location>
        <begin position="88"/>
        <end position="107"/>
    </location>
</feature>
<feature type="transmembrane region" description="Helical" evidence="8">
    <location>
        <begin position="55"/>
        <end position="76"/>
    </location>
</feature>
<dbReference type="EMBL" id="CP114589">
    <property type="protein sequence ID" value="WBA10256.1"/>
    <property type="molecule type" value="Genomic_DNA"/>
</dbReference>
<keyword evidence="3" id="KW-0813">Transport</keyword>
<evidence type="ECO:0000256" key="1">
    <source>
        <dbReference type="ARBA" id="ARBA00004651"/>
    </source>
</evidence>
<dbReference type="InterPro" id="IPR000522">
    <property type="entry name" value="ABC_transptr_permease_BtuC"/>
</dbReference>
<feature type="transmembrane region" description="Helical" evidence="8">
    <location>
        <begin position="388"/>
        <end position="408"/>
    </location>
</feature>
<keyword evidence="5 8" id="KW-0812">Transmembrane</keyword>
<keyword evidence="4" id="KW-1003">Cell membrane</keyword>
<dbReference type="InterPro" id="IPR037294">
    <property type="entry name" value="ABC_BtuC-like"/>
</dbReference>
<sequence length="655" mass="68820">MKLNLLWVPLALLAALLSLASTQLGQWNVNASMLWQSLWSLDDSASIGVVMHLTWWPRLVTALLAGACLGLAGTLMQQVLRNPLASPSTLGVANGASLALMLATLYAPWLLTWSSAMVAMSGGVLTMLVVFALAWRRGLSPTVVVIAGLILNLYCGALSTVLLLMNQEALHGMMVWGAGSMVQTDWHSVQALLPRIGLAVVLILALLKPLNVLSLSDEGAKSLGVSLAKIRVIALGLSVLLTAWVVSLIGVIGFVGLAAPAIARLCGARKLITRLSLAMILGALMLAATDLAVQLLPGRRAMMVPTGAATAALGAPLLLWLLPRVSLGNRQRQQMHAGTSAPRQDWPLGRTLMLLVLGVVIFATVSRQSEGWQWLALSGDWSLLEWRLPRLLAAALAGGVLAVAGAVLQRLSANPMASPEVMGISAGTALGLIVTIFAGMGASMLSLYVGGLIGAGATLALIVLLNRKTGFQPEKVLLTGVAIAALMQAVQSFLMAGGDPRAYQVLAWISGSTYYVTDSTVTTLALVAAVLVALGLMCQRWLDILPLGGETAQSLGVKVGRARMLLLALVAVMTVSATLVVGPLSFVGLMAPHIARSWGAKNARAHMVTAGLIGMGLMLFADWLGRQWLYPQEMPAGIIASLIGGFYLMIVLRKL</sequence>
<dbReference type="RefSeq" id="WP_269580284.1">
    <property type="nucleotide sequence ID" value="NZ_CP114589.1"/>
</dbReference>
<evidence type="ECO:0000313" key="11">
    <source>
        <dbReference type="Proteomes" id="UP001164748"/>
    </source>
</evidence>
<evidence type="ECO:0000256" key="8">
    <source>
        <dbReference type="SAM" id="Phobius"/>
    </source>
</evidence>
<dbReference type="GO" id="GO:0033214">
    <property type="term" value="P:siderophore-iron import into cell"/>
    <property type="evidence" value="ECO:0007669"/>
    <property type="project" value="TreeGrafter"/>
</dbReference>
<organism evidence="10 11">
    <name type="scientific">Salinivibrio kushneri</name>
    <dbReference type="NCBI Taxonomy" id="1908198"/>
    <lineage>
        <taxon>Bacteria</taxon>
        <taxon>Pseudomonadati</taxon>
        <taxon>Pseudomonadota</taxon>
        <taxon>Gammaproteobacteria</taxon>
        <taxon>Vibrionales</taxon>
        <taxon>Vibrionaceae</taxon>
        <taxon>Salinivibrio</taxon>
    </lineage>
</organism>
<feature type="transmembrane region" description="Helical" evidence="8">
    <location>
        <begin position="420"/>
        <end position="439"/>
    </location>
</feature>
<dbReference type="GO" id="GO:0022857">
    <property type="term" value="F:transmembrane transporter activity"/>
    <property type="evidence" value="ECO:0007669"/>
    <property type="project" value="InterPro"/>
</dbReference>
<protein>
    <submittedName>
        <fullName evidence="10">Fe(3+)-hydroxamate ABC transporter permease FhuB</fullName>
    </submittedName>
</protein>
<feature type="transmembrane region" description="Helical" evidence="8">
    <location>
        <begin position="113"/>
        <end position="135"/>
    </location>
</feature>
<feature type="signal peptide" evidence="9">
    <location>
        <begin position="1"/>
        <end position="20"/>
    </location>
</feature>
<evidence type="ECO:0000256" key="3">
    <source>
        <dbReference type="ARBA" id="ARBA00022448"/>
    </source>
</evidence>
<dbReference type="PANTHER" id="PTHR30472">
    <property type="entry name" value="FERRIC ENTEROBACTIN TRANSPORT SYSTEM PERMEASE PROTEIN"/>
    <property type="match status" value="1"/>
</dbReference>
<evidence type="ECO:0000256" key="4">
    <source>
        <dbReference type="ARBA" id="ARBA00022475"/>
    </source>
</evidence>
<feature type="transmembrane region" description="Helical" evidence="8">
    <location>
        <begin position="142"/>
        <end position="166"/>
    </location>
</feature>
<dbReference type="GO" id="GO:0005886">
    <property type="term" value="C:plasma membrane"/>
    <property type="evidence" value="ECO:0007669"/>
    <property type="project" value="UniProtKB-SubCell"/>
</dbReference>
<comment type="similarity">
    <text evidence="2">Belongs to the binding-protein-dependent transport system permease family. FecCD subfamily.</text>
</comment>
<dbReference type="Pfam" id="PF01032">
    <property type="entry name" value="FecCD"/>
    <property type="match status" value="2"/>
</dbReference>
<feature type="transmembrane region" description="Helical" evidence="8">
    <location>
        <begin position="476"/>
        <end position="495"/>
    </location>
</feature>
<feature type="transmembrane region" description="Helical" evidence="8">
    <location>
        <begin position="636"/>
        <end position="652"/>
    </location>
</feature>
<feature type="chain" id="PRO_5041278591" evidence="9">
    <location>
        <begin position="21"/>
        <end position="655"/>
    </location>
</feature>
<evidence type="ECO:0000256" key="9">
    <source>
        <dbReference type="SAM" id="SignalP"/>
    </source>
</evidence>
<dbReference type="NCBIfam" id="NF007866">
    <property type="entry name" value="PRK10577.1-2"/>
    <property type="match status" value="1"/>
</dbReference>
<dbReference type="SUPFAM" id="SSF81345">
    <property type="entry name" value="ABC transporter involved in vitamin B12 uptake, BtuC"/>
    <property type="match status" value="2"/>
</dbReference>
<evidence type="ECO:0000256" key="7">
    <source>
        <dbReference type="ARBA" id="ARBA00023136"/>
    </source>
</evidence>
<feature type="transmembrane region" description="Helical" evidence="8">
    <location>
        <begin position="243"/>
        <end position="263"/>
    </location>
</feature>
<keyword evidence="7 8" id="KW-0472">Membrane</keyword>
<feature type="transmembrane region" description="Helical" evidence="8">
    <location>
        <begin position="308"/>
        <end position="327"/>
    </location>
</feature>
<comment type="subcellular location">
    <subcellularLocation>
        <location evidence="1">Cell membrane</location>
        <topology evidence="1">Multi-pass membrane protein</topology>
    </subcellularLocation>
</comment>
<dbReference type="PANTHER" id="PTHR30472:SF37">
    <property type="entry name" value="FE(3+) DICITRATE TRANSPORT SYSTEM PERMEASE PROTEIN FECD-RELATED"/>
    <property type="match status" value="1"/>
</dbReference>
<evidence type="ECO:0000256" key="5">
    <source>
        <dbReference type="ARBA" id="ARBA00022692"/>
    </source>
</evidence>
<feature type="transmembrane region" description="Helical" evidence="8">
    <location>
        <begin position="275"/>
        <end position="296"/>
    </location>
</feature>
<evidence type="ECO:0000313" key="10">
    <source>
        <dbReference type="EMBL" id="WBA10256.1"/>
    </source>
</evidence>
<feature type="transmembrane region" description="Helical" evidence="8">
    <location>
        <begin position="348"/>
        <end position="368"/>
    </location>
</feature>
<dbReference type="Proteomes" id="UP001164748">
    <property type="component" value="Plasmid unnamed"/>
</dbReference>
<accession>A0AA47KNP9</accession>
<geneLocation type="plasmid" evidence="10 11">
    <name>unnamed</name>
</geneLocation>
<proteinExistence type="inferred from homology"/>
<keyword evidence="9" id="KW-0732">Signal</keyword>
<reference evidence="10" key="1">
    <citation type="submission" date="2022-09" db="EMBL/GenBank/DDBJ databases">
        <authorList>
            <person name="Li Z.-J."/>
        </authorList>
    </citation>
    <scope>NUCLEOTIDE SEQUENCE</scope>
    <source>
        <strain evidence="10">TGB11</strain>
        <plasmid evidence="10">unnamed</plasmid>
    </source>
</reference>
<keyword evidence="6 8" id="KW-1133">Transmembrane helix</keyword>
<feature type="transmembrane region" description="Helical" evidence="8">
    <location>
        <begin position="445"/>
        <end position="464"/>
    </location>
</feature>
<name>A0AA47KNP9_9GAMM</name>
<evidence type="ECO:0000256" key="2">
    <source>
        <dbReference type="ARBA" id="ARBA00007935"/>
    </source>
</evidence>
<keyword evidence="10" id="KW-0614">Plasmid</keyword>
<dbReference type="AlphaFoldDB" id="A0AA47KNP9"/>
<feature type="transmembrane region" description="Helical" evidence="8">
    <location>
        <begin position="603"/>
        <end position="624"/>
    </location>
</feature>
<feature type="transmembrane region" description="Helical" evidence="8">
    <location>
        <begin position="524"/>
        <end position="542"/>
    </location>
</feature>